<keyword evidence="2" id="KW-1185">Reference proteome</keyword>
<dbReference type="Pfam" id="PF19459">
    <property type="entry name" value="DUF5996"/>
    <property type="match status" value="1"/>
</dbReference>
<dbReference type="EMBL" id="JADFFM010000001">
    <property type="protein sequence ID" value="MBE9665952.1"/>
    <property type="molecule type" value="Genomic_DNA"/>
</dbReference>
<comment type="caution">
    <text evidence="1">The sequence shown here is derived from an EMBL/GenBank/DDBJ whole genome shotgun (WGS) entry which is preliminary data.</text>
</comment>
<evidence type="ECO:0008006" key="3">
    <source>
        <dbReference type="Google" id="ProtNLM"/>
    </source>
</evidence>
<reference evidence="1 2" key="1">
    <citation type="submission" date="2020-10" db="EMBL/GenBank/DDBJ databases">
        <title>Mucilaginibacter mali sp. nov., isolated from rhizosphere soil of apple orchard.</title>
        <authorList>
            <person name="Lee J.-S."/>
            <person name="Kim H.S."/>
            <person name="Kim J.-S."/>
        </authorList>
    </citation>
    <scope>NUCLEOTIDE SEQUENCE [LARGE SCALE GENOMIC DNA]</scope>
    <source>
        <strain evidence="1 2">KCTC 23157</strain>
    </source>
</reference>
<organism evidence="1 2">
    <name type="scientific">Mucilaginibacter boryungensis</name>
    <dbReference type="NCBI Taxonomy" id="768480"/>
    <lineage>
        <taxon>Bacteria</taxon>
        <taxon>Pseudomonadati</taxon>
        <taxon>Bacteroidota</taxon>
        <taxon>Sphingobacteriia</taxon>
        <taxon>Sphingobacteriales</taxon>
        <taxon>Sphingobacteriaceae</taxon>
        <taxon>Mucilaginibacter</taxon>
    </lineage>
</organism>
<accession>A0ABR9XEY9</accession>
<evidence type="ECO:0000313" key="1">
    <source>
        <dbReference type="EMBL" id="MBE9665952.1"/>
    </source>
</evidence>
<name>A0ABR9XEY9_9SPHI</name>
<dbReference type="InterPro" id="IPR046038">
    <property type="entry name" value="DUF5996"/>
</dbReference>
<dbReference type="Proteomes" id="UP000632774">
    <property type="component" value="Unassembled WGS sequence"/>
</dbReference>
<gene>
    <name evidence="1" type="ORF">IRJ18_06235</name>
</gene>
<evidence type="ECO:0000313" key="2">
    <source>
        <dbReference type="Proteomes" id="UP000632774"/>
    </source>
</evidence>
<proteinExistence type="predicted"/>
<dbReference type="RefSeq" id="WP_194105332.1">
    <property type="nucleotide sequence ID" value="NZ_JADFFM010000001.1"/>
</dbReference>
<protein>
    <recommendedName>
        <fullName evidence="3">Ava_C0101 and related proteins</fullName>
    </recommendedName>
</protein>
<sequence length="311" mass="34807">MSNTGVNKWPILNYETLKDTIANVHMWTQMIGKIRLVQTPWINHSWHVTLYISATGLTTGSIPYHDGTFQIDLDFISHQLHITTSTGKTCHFKLGAFTVASFYDQLFNSLQTVGINVEISAIPNEVDPAIPFRENNQPATYNAGVMNNYWQALVKINNVFTEFRAGFSGKCSPVHLFWGAFDLAVTRFSGRTAPKHPGGAPNIPLEVMQEAYSHEVSSCGFWPGSDQFPQPAFYSYCYPTPGDFGSQKVSPPEAFYDTTMGEFFLTYDVVQQAANPEKTLLQFMQSTYDAAARTGNWNSNLQCDFSDLKNS</sequence>